<comment type="caution">
    <text evidence="2">The sequence shown here is derived from an EMBL/GenBank/DDBJ whole genome shotgun (WGS) entry which is preliminary data.</text>
</comment>
<reference evidence="2 3" key="1">
    <citation type="submission" date="2024-07" db="EMBL/GenBank/DDBJ databases">
        <title>Section-level genome sequencing and comparative genomics of Aspergillus sections Usti and Cavernicolus.</title>
        <authorList>
            <consortium name="Lawrence Berkeley National Laboratory"/>
            <person name="Nybo J.L."/>
            <person name="Vesth T.C."/>
            <person name="Theobald S."/>
            <person name="Frisvad J.C."/>
            <person name="Larsen T.O."/>
            <person name="Kjaerboelling I."/>
            <person name="Rothschild-Mancinelli K."/>
            <person name="Lyhne E.K."/>
            <person name="Kogle M.E."/>
            <person name="Barry K."/>
            <person name="Clum A."/>
            <person name="Na H."/>
            <person name="Ledsgaard L."/>
            <person name="Lin J."/>
            <person name="Lipzen A."/>
            <person name="Kuo A."/>
            <person name="Riley R."/>
            <person name="Mondo S."/>
            <person name="LaButti K."/>
            <person name="Haridas S."/>
            <person name="Pangalinan J."/>
            <person name="Salamov A.A."/>
            <person name="Simmons B.A."/>
            <person name="Magnuson J.K."/>
            <person name="Chen J."/>
            <person name="Drula E."/>
            <person name="Henrissat B."/>
            <person name="Wiebenga A."/>
            <person name="Lubbers R.J."/>
            <person name="Gomes A.C."/>
            <person name="Makela M.R."/>
            <person name="Stajich J."/>
            <person name="Grigoriev I.V."/>
            <person name="Mortensen U.H."/>
            <person name="De vries R.P."/>
            <person name="Baker S.E."/>
            <person name="Andersen M.R."/>
        </authorList>
    </citation>
    <scope>NUCLEOTIDE SEQUENCE [LARGE SCALE GENOMIC DNA]</scope>
    <source>
        <strain evidence="2 3">CBS 600.67</strain>
    </source>
</reference>
<dbReference type="PANTHER" id="PTHR34587">
    <property type="entry name" value="VWFA DOMAIN-CONTAINING PROTEIN"/>
    <property type="match status" value="1"/>
</dbReference>
<keyword evidence="1" id="KW-0732">Signal</keyword>
<accession>A0ABR4I3H0</accession>
<keyword evidence="3" id="KW-1185">Reference proteome</keyword>
<evidence type="ECO:0000256" key="1">
    <source>
        <dbReference type="SAM" id="SignalP"/>
    </source>
</evidence>
<feature type="signal peptide" evidence="1">
    <location>
        <begin position="1"/>
        <end position="19"/>
    </location>
</feature>
<name>A0ABR4I3H0_9EURO</name>
<dbReference type="EMBL" id="JBFXLS010000060">
    <property type="protein sequence ID" value="KAL2822146.1"/>
    <property type="molecule type" value="Genomic_DNA"/>
</dbReference>
<evidence type="ECO:0000313" key="2">
    <source>
        <dbReference type="EMBL" id="KAL2822146.1"/>
    </source>
</evidence>
<organism evidence="2 3">
    <name type="scientific">Aspergillus cavernicola</name>
    <dbReference type="NCBI Taxonomy" id="176166"/>
    <lineage>
        <taxon>Eukaryota</taxon>
        <taxon>Fungi</taxon>
        <taxon>Dikarya</taxon>
        <taxon>Ascomycota</taxon>
        <taxon>Pezizomycotina</taxon>
        <taxon>Eurotiomycetes</taxon>
        <taxon>Eurotiomycetidae</taxon>
        <taxon>Eurotiales</taxon>
        <taxon>Aspergillaceae</taxon>
        <taxon>Aspergillus</taxon>
        <taxon>Aspergillus subgen. Nidulantes</taxon>
    </lineage>
</organism>
<dbReference type="Proteomes" id="UP001610335">
    <property type="component" value="Unassembled WGS sequence"/>
</dbReference>
<evidence type="ECO:0008006" key="4">
    <source>
        <dbReference type="Google" id="ProtNLM"/>
    </source>
</evidence>
<protein>
    <recommendedName>
        <fullName evidence="4">Ubiquitin 3 binding protein But2 C-terminal domain-containing protein</fullName>
    </recommendedName>
</protein>
<dbReference type="PANTHER" id="PTHR34587:SF2">
    <property type="entry name" value="G-PROTEIN COUPLED RECEPTORS FAMILY 1 PROFILE DOMAIN-CONTAINING PROTEIN"/>
    <property type="match status" value="1"/>
</dbReference>
<evidence type="ECO:0000313" key="3">
    <source>
        <dbReference type="Proteomes" id="UP001610335"/>
    </source>
</evidence>
<feature type="chain" id="PRO_5045123739" description="Ubiquitin 3 binding protein But2 C-terminal domain-containing protein" evidence="1">
    <location>
        <begin position="20"/>
        <end position="245"/>
    </location>
</feature>
<dbReference type="InterPro" id="IPR053216">
    <property type="entry name" value="Appressorial_penetr-assoc"/>
</dbReference>
<sequence length="245" mass="26280">MKSSYPLILLTMLFSIVFAKDSRPILSWVVLDTENIQTASQHDGLPSNNSIGYAPSATDAANFINHCSKTTLTNGESFTGGSCNGIVMGNIPSEENMISTIITYPSPGEILPAGRSFLVKFQTANLVAGCVTNPNATLYSAPQALQDGKVVGHVHITIQTLSDYTRNDGDGSSIMLPDPTTFVFFQTVFGVGDEKGWFSVLVNDGLSAGFYRVCTMVAASNHQPVVMPVVERGAQDDCQKFRVGK</sequence>
<proteinExistence type="predicted"/>
<gene>
    <name evidence="2" type="ORF">BDW59DRAFT_173957</name>
</gene>